<proteinExistence type="predicted"/>
<evidence type="ECO:0008006" key="4">
    <source>
        <dbReference type="Google" id="ProtNLM"/>
    </source>
</evidence>
<comment type="caution">
    <text evidence="2">The sequence shown here is derived from an EMBL/GenBank/DDBJ whole genome shotgun (WGS) entry which is preliminary data.</text>
</comment>
<dbReference type="EMBL" id="MEUG01000001">
    <property type="protein sequence ID" value="OGC27795.1"/>
    <property type="molecule type" value="Genomic_DNA"/>
</dbReference>
<keyword evidence="1" id="KW-1133">Transmembrane helix</keyword>
<name>A0A1F4T4R2_UNCSA</name>
<feature type="transmembrane region" description="Helical" evidence="1">
    <location>
        <begin position="69"/>
        <end position="95"/>
    </location>
</feature>
<sequence length="195" mass="21219">MDIGKAFVDAWNSYTKNFVILILAAIVSSILGFLIAPMVGFQMMFVKAKRGEGVSFNEVFSPFRRFGSLLLGAIWIAILLGLAFLPGAVCFYFNWNLIGGLFVFAAILIDVYFAVCWLFALLLIYDKGLSINAGLKTSREIVTKNNWWLHFLLIVLAGIVSGLGNILWGVGAILTMPLGVGAIASAYAEEAKLGL</sequence>
<accession>A0A1F4T4R2</accession>
<feature type="transmembrane region" description="Helical" evidence="1">
    <location>
        <begin position="101"/>
        <end position="125"/>
    </location>
</feature>
<keyword evidence="1" id="KW-0472">Membrane</keyword>
<evidence type="ECO:0000313" key="2">
    <source>
        <dbReference type="EMBL" id="OGC27795.1"/>
    </source>
</evidence>
<organism evidence="2 3">
    <name type="scientific">candidate division WOR-1 bacterium RIFOXYC12_FULL_54_18</name>
    <dbReference type="NCBI Taxonomy" id="1802584"/>
    <lineage>
        <taxon>Bacteria</taxon>
        <taxon>Bacillati</taxon>
        <taxon>Saganbacteria</taxon>
    </lineage>
</organism>
<evidence type="ECO:0000256" key="1">
    <source>
        <dbReference type="SAM" id="Phobius"/>
    </source>
</evidence>
<reference evidence="2 3" key="1">
    <citation type="journal article" date="2016" name="Nat. Commun.">
        <title>Thousands of microbial genomes shed light on interconnected biogeochemical processes in an aquifer system.</title>
        <authorList>
            <person name="Anantharaman K."/>
            <person name="Brown C.T."/>
            <person name="Hug L.A."/>
            <person name="Sharon I."/>
            <person name="Castelle C.J."/>
            <person name="Probst A.J."/>
            <person name="Thomas B.C."/>
            <person name="Singh A."/>
            <person name="Wilkins M.J."/>
            <person name="Karaoz U."/>
            <person name="Brodie E.L."/>
            <person name="Williams K.H."/>
            <person name="Hubbard S.S."/>
            <person name="Banfield J.F."/>
        </authorList>
    </citation>
    <scope>NUCLEOTIDE SEQUENCE [LARGE SCALE GENOMIC DNA]</scope>
</reference>
<protein>
    <recommendedName>
        <fullName evidence="4">DUF4013 domain-containing protein</fullName>
    </recommendedName>
</protein>
<dbReference type="Proteomes" id="UP000178602">
    <property type="component" value="Unassembled WGS sequence"/>
</dbReference>
<gene>
    <name evidence="2" type="ORF">A3K49_02150</name>
</gene>
<evidence type="ECO:0000313" key="3">
    <source>
        <dbReference type="Proteomes" id="UP000178602"/>
    </source>
</evidence>
<feature type="transmembrane region" description="Helical" evidence="1">
    <location>
        <begin position="146"/>
        <end position="164"/>
    </location>
</feature>
<keyword evidence="1" id="KW-0812">Transmembrane</keyword>
<dbReference type="AlphaFoldDB" id="A0A1F4T4R2"/>
<feature type="transmembrane region" description="Helical" evidence="1">
    <location>
        <begin position="18"/>
        <end position="41"/>
    </location>
</feature>